<feature type="compositionally biased region" description="Basic and acidic residues" evidence="6">
    <location>
        <begin position="181"/>
        <end position="190"/>
    </location>
</feature>
<dbReference type="CDD" id="cd00495">
    <property type="entry name" value="Ribosomal_L25_TL5_CTC"/>
    <property type="match status" value="1"/>
</dbReference>
<keyword evidence="4 5" id="KW-0687">Ribonucleoprotein</keyword>
<dbReference type="InterPro" id="IPR020056">
    <property type="entry name" value="Rbsml_bL25/Gln-tRNA_synth_N"/>
</dbReference>
<feature type="domain" description="Large ribosomal subunit protein bL25 L25" evidence="7">
    <location>
        <begin position="4"/>
        <end position="89"/>
    </location>
</feature>
<dbReference type="HAMAP" id="MF_01334">
    <property type="entry name" value="Ribosomal_bL25_CTC"/>
    <property type="match status" value="1"/>
</dbReference>
<reference evidence="9 10" key="1">
    <citation type="journal article" date="2016" name="Nat. Commun.">
        <title>Thousands of microbial genomes shed light on interconnected biogeochemical processes in an aquifer system.</title>
        <authorList>
            <person name="Anantharaman K."/>
            <person name="Brown C.T."/>
            <person name="Hug L.A."/>
            <person name="Sharon I."/>
            <person name="Castelle C.J."/>
            <person name="Probst A.J."/>
            <person name="Thomas B.C."/>
            <person name="Singh A."/>
            <person name="Wilkins M.J."/>
            <person name="Karaoz U."/>
            <person name="Brodie E.L."/>
            <person name="Williams K.H."/>
            <person name="Hubbard S.S."/>
            <person name="Banfield J.F."/>
        </authorList>
    </citation>
    <scope>NUCLEOTIDE SEQUENCE [LARGE SCALE GENOMIC DNA]</scope>
</reference>
<dbReference type="InterPro" id="IPR001021">
    <property type="entry name" value="Ribosomal_bL25_long"/>
</dbReference>
<feature type="compositionally biased region" description="Basic and acidic residues" evidence="6">
    <location>
        <begin position="198"/>
        <end position="207"/>
    </location>
</feature>
<dbReference type="InterPro" id="IPR020930">
    <property type="entry name" value="Ribosomal_uL5_bac-type"/>
</dbReference>
<proteinExistence type="inferred from homology"/>
<evidence type="ECO:0000256" key="6">
    <source>
        <dbReference type="SAM" id="MobiDB-lite"/>
    </source>
</evidence>
<comment type="similarity">
    <text evidence="5">Belongs to the bacterial ribosomal protein bL25 family. CTC subfamily.</text>
</comment>
<name>A0A1G2U3X0_9BACT</name>
<comment type="caution">
    <text evidence="9">The sequence shown here is derived from an EMBL/GenBank/DDBJ whole genome shotgun (WGS) entry which is preliminary data.</text>
</comment>
<keyword evidence="1 5" id="KW-0699">rRNA-binding</keyword>
<protein>
    <recommendedName>
        <fullName evidence="5">Large ribosomal subunit protein bL25</fullName>
    </recommendedName>
    <alternativeName>
        <fullName evidence="5">General stress protein CTC</fullName>
    </alternativeName>
</protein>
<evidence type="ECO:0000256" key="5">
    <source>
        <dbReference type="HAMAP-Rule" id="MF_01334"/>
    </source>
</evidence>
<dbReference type="AlphaFoldDB" id="A0A1G2U3X0"/>
<dbReference type="Pfam" id="PF01386">
    <property type="entry name" value="Ribosomal_L25p"/>
    <property type="match status" value="1"/>
</dbReference>
<keyword evidence="3 5" id="KW-0689">Ribosomal protein</keyword>
<dbReference type="InterPro" id="IPR037121">
    <property type="entry name" value="Ribosomal_bL25_C"/>
</dbReference>
<dbReference type="GO" id="GO:0022625">
    <property type="term" value="C:cytosolic large ribosomal subunit"/>
    <property type="evidence" value="ECO:0007669"/>
    <property type="project" value="TreeGrafter"/>
</dbReference>
<feature type="domain" description="Large ribosomal subunit protein bL25 beta" evidence="8">
    <location>
        <begin position="97"/>
        <end position="182"/>
    </location>
</feature>
<dbReference type="InterPro" id="IPR011035">
    <property type="entry name" value="Ribosomal_bL25/Gln-tRNA_synth"/>
</dbReference>
<dbReference type="GO" id="GO:0006412">
    <property type="term" value="P:translation"/>
    <property type="evidence" value="ECO:0007669"/>
    <property type="project" value="UniProtKB-UniRule"/>
</dbReference>
<evidence type="ECO:0000256" key="2">
    <source>
        <dbReference type="ARBA" id="ARBA00022884"/>
    </source>
</evidence>
<dbReference type="PANTHER" id="PTHR33284">
    <property type="entry name" value="RIBOSOMAL PROTEIN L25/GLN-TRNA SYNTHETASE, ANTI-CODON-BINDING DOMAIN-CONTAINING PROTEIN"/>
    <property type="match status" value="1"/>
</dbReference>
<dbReference type="Proteomes" id="UP000176800">
    <property type="component" value="Unassembled WGS sequence"/>
</dbReference>
<evidence type="ECO:0000256" key="1">
    <source>
        <dbReference type="ARBA" id="ARBA00022730"/>
    </source>
</evidence>
<evidence type="ECO:0000313" key="10">
    <source>
        <dbReference type="Proteomes" id="UP000176800"/>
    </source>
</evidence>
<sequence length="221" mass="24238">MFSIEVKDRDGGVSLDKLRQEGFLPAVFYGRKEASTPITILLKDFQKVWLAAGESSVVSLKRSGGATLDAIIQDVDIDPVTELPRHADFYVFDKDKKIEVEISLNFVGIAPAVKEQGGILVKVLYELKIEALPKDLPQEIAVDVSKLIEIGSRISAKDIELPPGVSLLENPEEIIASVSAPKEEEEKPAEPVDISSIEVEKKGKEKEGEEAEVVTEEKKAE</sequence>
<dbReference type="InterPro" id="IPR029751">
    <property type="entry name" value="Ribosomal_L25_dom"/>
</dbReference>
<dbReference type="PANTHER" id="PTHR33284:SF1">
    <property type="entry name" value="RIBOSOMAL PROTEIN L25_GLN-TRNA SYNTHETASE, ANTI-CODON-BINDING DOMAIN-CONTAINING PROTEIN"/>
    <property type="match status" value="1"/>
</dbReference>
<dbReference type="Pfam" id="PF14693">
    <property type="entry name" value="Ribosomal_TL5_C"/>
    <property type="match status" value="1"/>
</dbReference>
<dbReference type="Gene3D" id="2.40.240.10">
    <property type="entry name" value="Ribosomal Protein L25, Chain P"/>
    <property type="match status" value="1"/>
</dbReference>
<dbReference type="SUPFAM" id="SSF50715">
    <property type="entry name" value="Ribosomal protein L25-like"/>
    <property type="match status" value="1"/>
</dbReference>
<dbReference type="InterPro" id="IPR020057">
    <property type="entry name" value="Ribosomal_bL25_b-dom"/>
</dbReference>
<gene>
    <name evidence="5" type="primary">rplY</name>
    <name evidence="5" type="synonym">ctc</name>
    <name evidence="9" type="ORF">A3B14_02245</name>
</gene>
<dbReference type="GO" id="GO:0003735">
    <property type="term" value="F:structural constituent of ribosome"/>
    <property type="evidence" value="ECO:0007669"/>
    <property type="project" value="InterPro"/>
</dbReference>
<dbReference type="EMBL" id="MHWE01000010">
    <property type="protein sequence ID" value="OHB04208.1"/>
    <property type="molecule type" value="Genomic_DNA"/>
</dbReference>
<evidence type="ECO:0000259" key="7">
    <source>
        <dbReference type="Pfam" id="PF01386"/>
    </source>
</evidence>
<feature type="region of interest" description="Disordered" evidence="6">
    <location>
        <begin position="178"/>
        <end position="221"/>
    </location>
</feature>
<evidence type="ECO:0000259" key="8">
    <source>
        <dbReference type="Pfam" id="PF14693"/>
    </source>
</evidence>
<organism evidence="9 10">
    <name type="scientific">Candidatus Zambryskibacteria bacterium RIFCSPLOWO2_01_FULL_45_21</name>
    <dbReference type="NCBI Taxonomy" id="1802761"/>
    <lineage>
        <taxon>Bacteria</taxon>
        <taxon>Candidatus Zambryskiibacteriota</taxon>
    </lineage>
</organism>
<evidence type="ECO:0000313" key="9">
    <source>
        <dbReference type="EMBL" id="OHB04208.1"/>
    </source>
</evidence>
<keyword evidence="2 5" id="KW-0694">RNA-binding</keyword>
<dbReference type="GO" id="GO:0008097">
    <property type="term" value="F:5S rRNA binding"/>
    <property type="evidence" value="ECO:0007669"/>
    <property type="project" value="InterPro"/>
</dbReference>
<evidence type="ECO:0000256" key="3">
    <source>
        <dbReference type="ARBA" id="ARBA00022980"/>
    </source>
</evidence>
<dbReference type="Gene3D" id="2.170.120.20">
    <property type="entry name" value="Ribosomal protein L25, beta domain"/>
    <property type="match status" value="1"/>
</dbReference>
<comment type="subunit">
    <text evidence="5">Part of the 50S ribosomal subunit; part of the 5S rRNA/L5/L18/L25 subcomplex. Contacts the 5S rRNA. Binds to the 5S rRNA independently of L5 and L18.</text>
</comment>
<dbReference type="NCBIfam" id="TIGR00731">
    <property type="entry name" value="bL25_bact_ctc"/>
    <property type="match status" value="1"/>
</dbReference>
<comment type="function">
    <text evidence="5">This is one of the proteins that binds to the 5S RNA in the ribosome where it forms part of the central protuberance.</text>
</comment>
<accession>A0A1G2U3X0</accession>
<evidence type="ECO:0000256" key="4">
    <source>
        <dbReference type="ARBA" id="ARBA00023274"/>
    </source>
</evidence>